<dbReference type="GO" id="GO:0005524">
    <property type="term" value="F:ATP binding"/>
    <property type="evidence" value="ECO:0007669"/>
    <property type="project" value="UniProtKB-UniRule"/>
</dbReference>
<evidence type="ECO:0000259" key="7">
    <source>
        <dbReference type="PROSITE" id="PS50901"/>
    </source>
</evidence>
<dbReference type="CDD" id="cd01127">
    <property type="entry name" value="TrwB_TraG_TraD_VirD4"/>
    <property type="match status" value="1"/>
</dbReference>
<evidence type="ECO:0000313" key="8">
    <source>
        <dbReference type="EMBL" id="MBM7589800.1"/>
    </source>
</evidence>
<accession>A0A939BNY4</accession>
<keyword evidence="6" id="KW-0812">Transmembrane</keyword>
<dbReference type="PANTHER" id="PTHR22683:SF1">
    <property type="entry name" value="TYPE VII SECRETION SYSTEM PROTEIN ESSC"/>
    <property type="match status" value="1"/>
</dbReference>
<keyword evidence="9" id="KW-1185">Reference proteome</keyword>
<feature type="domain" description="FtsK" evidence="7">
    <location>
        <begin position="819"/>
        <end position="1001"/>
    </location>
</feature>
<feature type="transmembrane region" description="Helical" evidence="6">
    <location>
        <begin position="35"/>
        <end position="57"/>
    </location>
</feature>
<dbReference type="InterPro" id="IPR050206">
    <property type="entry name" value="FtsK/SpoIIIE/SftA"/>
</dbReference>
<keyword evidence="3 4" id="KW-0067">ATP-binding</keyword>
<evidence type="ECO:0000256" key="5">
    <source>
        <dbReference type="SAM" id="Coils"/>
    </source>
</evidence>
<evidence type="ECO:0000256" key="2">
    <source>
        <dbReference type="ARBA" id="ARBA00022741"/>
    </source>
</evidence>
<dbReference type="GO" id="GO:0003677">
    <property type="term" value="F:DNA binding"/>
    <property type="evidence" value="ECO:0007669"/>
    <property type="project" value="InterPro"/>
</dbReference>
<dbReference type="PANTHER" id="PTHR22683">
    <property type="entry name" value="SPORULATION PROTEIN RELATED"/>
    <property type="match status" value="1"/>
</dbReference>
<dbReference type="InterPro" id="IPR002543">
    <property type="entry name" value="FtsK_dom"/>
</dbReference>
<dbReference type="SUPFAM" id="SSF52540">
    <property type="entry name" value="P-loop containing nucleoside triphosphate hydrolases"/>
    <property type="match status" value="2"/>
</dbReference>
<dbReference type="Proteomes" id="UP000717624">
    <property type="component" value="Unassembled WGS sequence"/>
</dbReference>
<gene>
    <name evidence="8" type="ORF">JOD01_001400</name>
</gene>
<evidence type="ECO:0000256" key="6">
    <source>
        <dbReference type="SAM" id="Phobius"/>
    </source>
</evidence>
<keyword evidence="1" id="KW-0677">Repeat</keyword>
<feature type="binding site" evidence="4">
    <location>
        <begin position="492"/>
        <end position="499"/>
    </location>
    <ligand>
        <name>ATP</name>
        <dbReference type="ChEBI" id="CHEBI:30616"/>
    </ligand>
</feature>
<dbReference type="InterPro" id="IPR023839">
    <property type="entry name" value="Firmicutes_EssC_C"/>
</dbReference>
<organism evidence="8 9">
    <name type="scientific">Brevibacillus fulvus</name>
    <dbReference type="NCBI Taxonomy" id="1125967"/>
    <lineage>
        <taxon>Bacteria</taxon>
        <taxon>Bacillati</taxon>
        <taxon>Bacillota</taxon>
        <taxon>Bacilli</taxon>
        <taxon>Bacillales</taxon>
        <taxon>Paenibacillaceae</taxon>
        <taxon>Brevibacillus</taxon>
    </lineage>
</organism>
<reference evidence="8" key="1">
    <citation type="submission" date="2021-01" db="EMBL/GenBank/DDBJ databases">
        <title>Genomic Encyclopedia of Type Strains, Phase IV (KMG-IV): sequencing the most valuable type-strain genomes for metagenomic binning, comparative biology and taxonomic classification.</title>
        <authorList>
            <person name="Goeker M."/>
        </authorList>
    </citation>
    <scope>NUCLEOTIDE SEQUENCE</scope>
    <source>
        <strain evidence="8">DSM 25523</strain>
    </source>
</reference>
<feature type="domain" description="FtsK" evidence="7">
    <location>
        <begin position="468"/>
        <end position="665"/>
    </location>
</feature>
<feature type="transmembrane region" description="Helical" evidence="6">
    <location>
        <begin position="69"/>
        <end position="92"/>
    </location>
</feature>
<dbReference type="InterPro" id="IPR003593">
    <property type="entry name" value="AAA+_ATPase"/>
</dbReference>
<evidence type="ECO:0000256" key="1">
    <source>
        <dbReference type="ARBA" id="ARBA00022737"/>
    </source>
</evidence>
<feature type="domain" description="FtsK" evidence="7">
    <location>
        <begin position="1108"/>
        <end position="1292"/>
    </location>
</feature>
<keyword evidence="6" id="KW-1133">Transmembrane helix</keyword>
<dbReference type="Gene3D" id="3.40.50.300">
    <property type="entry name" value="P-loop containing nucleotide triphosphate hydrolases"/>
    <property type="match status" value="3"/>
</dbReference>
<keyword evidence="5" id="KW-0175">Coiled coil</keyword>
<name>A0A939BNY4_9BACL</name>
<feature type="binding site" evidence="4">
    <location>
        <begin position="835"/>
        <end position="842"/>
    </location>
    <ligand>
        <name>ATP</name>
        <dbReference type="ChEBI" id="CHEBI:30616"/>
    </ligand>
</feature>
<keyword evidence="2 4" id="KW-0547">Nucleotide-binding</keyword>
<proteinExistence type="predicted"/>
<dbReference type="EMBL" id="JAFBEB010000003">
    <property type="protein sequence ID" value="MBM7589800.1"/>
    <property type="molecule type" value="Genomic_DNA"/>
</dbReference>
<sequence length="1364" mass="153796">MKSEFFQRSPRIKKQIPQKLIEVHSPPPHPVSPNFSVVSIIVPLIMTVVTISLYIYINTSMSRSSNPTYLYFQMISMGMMMVSYTIPFFVYLSNKRGYKKQLQERTKAYREQLEKHREELKASREEQRQILREIDPDPQTCLRKIVQRDSSLWERSPRDEDFLSLRLGIGERLSSVAVKVPKRMGYEQEPLLDEAEQLAQEYEMVPDVPIHLPLLKARVVGIVGQRADVLNTVRAIALQLVTHHSPDELKLGAFFHSQETEQWSWLRWVPHIWNDDRTIRYMANQKGPARQLLDTLYAELNRRRINKGELGGDKLQIPNWVFFLSAPHLVEDEPILPLLLKDAEAVGACTVLLADSKDSLPMHCSVIVEAGSNTAKLVETEAVNRQEAGGIEHHFTPDQVPLELVDQAARQLAPLRLKRSMSSELPKVLTLLDMFAVNRVEELDVLDKWKKNRYPQTLPVPVGVKAGGKLMVLNIHDKIERKGHGPHGLMAGTTGSGKSEVIQSIVASLAVHYHPHELAFLLIDYKGGGMSNTFHDLPHLVGAITNLEGGLIERAKVSLRAELVRRQRIFNEAGNLQHIDEYYQSPWRERHPLPHLIIIIDEFAQLKKDQPEFMNELISIAAIGRTLGVHLLLATQKPGGVVDDKIWSNSRFRICLRVQDDADSREMLKLPNAAWITTPGRGYLQVGSNEEFELVQYAWSGAPYQPDRAARERQLKVVKVELNGQRSAFAIKGQEQAAETTAGGQKQLQALIGHLSRLAKQEGIASLPGPWLPPLPTTLFLEDLYAADGSGWNGRGWRHTERWLEAPVGLVDDLANQKQEPLVISLEEGHLPIYGMPGTGKTTFVQTLILSLALRYSPKDLHMYVLDFGRMMRDFAKLPHIGSVIQDDERDKVQRLFRFLLRELTRRRELLANVGAKTLTAYRQATGDEIPAIVVCIDGYLNFRNAYEQENMQLEQLLREGGSVGIIFVVTANRITDIFDRVRSNFALGVCFELAEPGDYYFAVGRPSKPPVNLPEGRGLVKGTVPPLEFQTALPAKGETETERIGAMRSLIQQMDEAWTGERAAAIKTLPEEIWLEDLLAPNLPSEFERTAGKSRLKVPIALDIDDLTPFAVDLEDGPYFLVGSPLEGGKTSLLLTWILSLATHNSPRHLDLYLIDYRPTAKGLAAVRSLPHVKGYADKEEEVREMLQHLTQMVAGRNATAKAEETGQSGELHEEPAIVLVIDDADLFYRQLTDYQLKDQLTQLLRQGRTKRVYVMIAGVPNDFPYSSNDWLADIKGMQTGFLLASLDSNDLSVFRIPSTEMNHYATNSKILPSGQGYFAKRRFCRIKAALPFSEQRPPAEWVKWLDAFWHPAGQNGCIGLGQ</sequence>
<dbReference type="GO" id="GO:0016020">
    <property type="term" value="C:membrane"/>
    <property type="evidence" value="ECO:0007669"/>
    <property type="project" value="UniProtKB-SubCell"/>
</dbReference>
<evidence type="ECO:0000313" key="9">
    <source>
        <dbReference type="Proteomes" id="UP000717624"/>
    </source>
</evidence>
<evidence type="ECO:0000256" key="4">
    <source>
        <dbReference type="PROSITE-ProRule" id="PRU00289"/>
    </source>
</evidence>
<comment type="caution">
    <text evidence="8">The sequence shown here is derived from an EMBL/GenBank/DDBJ whole genome shotgun (WGS) entry which is preliminary data.</text>
</comment>
<evidence type="ECO:0000256" key="3">
    <source>
        <dbReference type="ARBA" id="ARBA00022840"/>
    </source>
</evidence>
<feature type="binding site" evidence="4">
    <location>
        <begin position="1125"/>
        <end position="1132"/>
    </location>
    <ligand>
        <name>ATP</name>
        <dbReference type="ChEBI" id="CHEBI:30616"/>
    </ligand>
</feature>
<feature type="coiled-coil region" evidence="5">
    <location>
        <begin position="99"/>
        <end position="133"/>
    </location>
</feature>
<dbReference type="NCBIfam" id="TIGR03928">
    <property type="entry name" value="T7_EssCb_Firm"/>
    <property type="match status" value="1"/>
</dbReference>
<dbReference type="SMART" id="SM00382">
    <property type="entry name" value="AAA"/>
    <property type="match status" value="2"/>
</dbReference>
<protein>
    <submittedName>
        <fullName evidence="8">S-DNA-T family DNA segregation ATPase FtsK/SpoIIIE</fullName>
    </submittedName>
</protein>
<dbReference type="InterPro" id="IPR027417">
    <property type="entry name" value="P-loop_NTPase"/>
</dbReference>
<keyword evidence="6" id="KW-0472">Membrane</keyword>
<dbReference type="Pfam" id="PF01580">
    <property type="entry name" value="FtsK_SpoIIIE"/>
    <property type="match status" value="3"/>
</dbReference>
<dbReference type="RefSeq" id="WP_204517517.1">
    <property type="nucleotide sequence ID" value="NZ_BAABIN010000033.1"/>
</dbReference>
<dbReference type="PROSITE" id="PS50901">
    <property type="entry name" value="FTSK"/>
    <property type="match status" value="3"/>
</dbReference>